<dbReference type="InterPro" id="IPR007358">
    <property type="entry name" value="Nucleoid_associated_NdpA"/>
</dbReference>
<dbReference type="Pfam" id="PF04245">
    <property type="entry name" value="NA37"/>
    <property type="match status" value="1"/>
</dbReference>
<reference evidence="1" key="1">
    <citation type="submission" date="2020-10" db="EMBL/GenBank/DDBJ databases">
        <authorList>
            <person name="Gilroy R."/>
        </authorList>
    </citation>
    <scope>NUCLEOTIDE SEQUENCE</scope>
    <source>
        <strain evidence="1">CHK181-108</strain>
    </source>
</reference>
<reference evidence="1" key="2">
    <citation type="journal article" date="2021" name="PeerJ">
        <title>Extensive microbial diversity within the chicken gut microbiome revealed by metagenomics and culture.</title>
        <authorList>
            <person name="Gilroy R."/>
            <person name="Ravi A."/>
            <person name="Getino M."/>
            <person name="Pursley I."/>
            <person name="Horton D.L."/>
            <person name="Alikhan N.F."/>
            <person name="Baker D."/>
            <person name="Gharbi K."/>
            <person name="Hall N."/>
            <person name="Watson M."/>
            <person name="Adriaenssens E.M."/>
            <person name="Foster-Nyarko E."/>
            <person name="Jarju S."/>
            <person name="Secka A."/>
            <person name="Antonio M."/>
            <person name="Oren A."/>
            <person name="Chaudhuri R.R."/>
            <person name="La Ragione R."/>
            <person name="Hildebrand F."/>
            <person name="Pallen M.J."/>
        </authorList>
    </citation>
    <scope>NUCLEOTIDE SEQUENCE</scope>
    <source>
        <strain evidence="1">CHK181-108</strain>
    </source>
</reference>
<protein>
    <submittedName>
        <fullName evidence="1">Nucleoid-associated protein</fullName>
    </submittedName>
</protein>
<dbReference type="GO" id="GO:0009295">
    <property type="term" value="C:nucleoid"/>
    <property type="evidence" value="ECO:0007669"/>
    <property type="project" value="InterPro"/>
</dbReference>
<proteinExistence type="predicted"/>
<evidence type="ECO:0000313" key="1">
    <source>
        <dbReference type="EMBL" id="HIT84359.1"/>
    </source>
</evidence>
<evidence type="ECO:0000313" key="2">
    <source>
        <dbReference type="Proteomes" id="UP000824165"/>
    </source>
</evidence>
<gene>
    <name evidence="1" type="ORF">IAA60_00480</name>
</gene>
<dbReference type="AlphaFoldDB" id="A0A9D1KNZ7"/>
<name>A0A9D1KNZ7_9FIRM</name>
<dbReference type="EMBL" id="DVLU01000004">
    <property type="protein sequence ID" value="HIT84359.1"/>
    <property type="molecule type" value="Genomic_DNA"/>
</dbReference>
<comment type="caution">
    <text evidence="1">The sequence shown here is derived from an EMBL/GenBank/DDBJ whole genome shotgun (WGS) entry which is preliminary data.</text>
</comment>
<dbReference type="Proteomes" id="UP000824165">
    <property type="component" value="Unassembled WGS sequence"/>
</dbReference>
<organism evidence="1 2">
    <name type="scientific">Candidatus Ornithomonoglobus intestinigallinarum</name>
    <dbReference type="NCBI Taxonomy" id="2840894"/>
    <lineage>
        <taxon>Bacteria</taxon>
        <taxon>Bacillati</taxon>
        <taxon>Bacillota</taxon>
        <taxon>Clostridia</taxon>
        <taxon>Candidatus Ornithomonoglobus</taxon>
    </lineage>
</organism>
<sequence>MIVGIKHAILHILDANSGVTVYSDAELDVSDAGVNNFLTKHIDKLYEGAGLRRGEFNSGSGFLYHVKEYLEQPEDGRSLKSLSLFAAERLYEGIASAEETESCDVIVCDCTVNETPVIAVLKCDSKTGYTHQVLRGDDGGIANNLINHYSILPPVTQKLSECAFVDLNDFSVKYSGRRRKIDGETVDLIADILLDGVFDLSPRESVNTVAKLAKKIAEENGADPIETSALVKKCTAENMESNDFEFIDTEKVAENVFDGRPAMKEELVEKLRESSVPEKVEVTSYVTKKINSNIKITTDIGVELSFPAEYYRDSDYIEIINNENGTISIRINNINELKNR</sequence>
<accession>A0A9D1KNZ7</accession>